<keyword evidence="1" id="KW-0472">Membrane</keyword>
<evidence type="ECO:0000313" key="2">
    <source>
        <dbReference type="EMBL" id="KAL3533463.1"/>
    </source>
</evidence>
<proteinExistence type="predicted"/>
<protein>
    <submittedName>
        <fullName evidence="2">Uncharacterized protein</fullName>
    </submittedName>
</protein>
<reference evidence="2 3" key="1">
    <citation type="submission" date="2024-11" db="EMBL/GenBank/DDBJ databases">
        <title>A near-complete genome assembly of Cinchona calisaya.</title>
        <authorList>
            <person name="Lian D.C."/>
            <person name="Zhao X.W."/>
            <person name="Wei L."/>
        </authorList>
    </citation>
    <scope>NUCLEOTIDE SEQUENCE [LARGE SCALE GENOMIC DNA]</scope>
    <source>
        <tissue evidence="2">Nenye</tissue>
    </source>
</reference>
<name>A0ABD3AQV3_9GENT</name>
<accession>A0ABD3AQV3</accession>
<keyword evidence="3" id="KW-1185">Reference proteome</keyword>
<dbReference type="AlphaFoldDB" id="A0ABD3AQV3"/>
<dbReference type="Proteomes" id="UP001630127">
    <property type="component" value="Unassembled WGS sequence"/>
</dbReference>
<feature type="transmembrane region" description="Helical" evidence="1">
    <location>
        <begin position="85"/>
        <end position="103"/>
    </location>
</feature>
<keyword evidence="1" id="KW-0812">Transmembrane</keyword>
<gene>
    <name evidence="2" type="ORF">ACH5RR_006984</name>
</gene>
<feature type="transmembrane region" description="Helical" evidence="1">
    <location>
        <begin position="55"/>
        <end position="79"/>
    </location>
</feature>
<evidence type="ECO:0000256" key="1">
    <source>
        <dbReference type="SAM" id="Phobius"/>
    </source>
</evidence>
<comment type="caution">
    <text evidence="2">The sequence shown here is derived from an EMBL/GenBank/DDBJ whole genome shotgun (WGS) entry which is preliminary data.</text>
</comment>
<evidence type="ECO:0000313" key="3">
    <source>
        <dbReference type="Proteomes" id="UP001630127"/>
    </source>
</evidence>
<keyword evidence="1" id="KW-1133">Transmembrane helix</keyword>
<sequence length="129" mass="14985">MFCFQKIGFLFHLSMFSVSYPQKYPMSVKSLLKISASYLFLSFGLFCLPSQIIQVLFYGYCSSGLGVSVLEFGGILLVARDIYEVNVSYFGYIYLSLYLMYFIQFKIGNKYSLMVFSHSYLIYCCIFFL</sequence>
<feature type="transmembrane region" description="Helical" evidence="1">
    <location>
        <begin position="31"/>
        <end position="48"/>
    </location>
</feature>
<dbReference type="EMBL" id="JBJUIK010000003">
    <property type="protein sequence ID" value="KAL3533463.1"/>
    <property type="molecule type" value="Genomic_DNA"/>
</dbReference>
<organism evidence="2 3">
    <name type="scientific">Cinchona calisaya</name>
    <dbReference type="NCBI Taxonomy" id="153742"/>
    <lineage>
        <taxon>Eukaryota</taxon>
        <taxon>Viridiplantae</taxon>
        <taxon>Streptophyta</taxon>
        <taxon>Embryophyta</taxon>
        <taxon>Tracheophyta</taxon>
        <taxon>Spermatophyta</taxon>
        <taxon>Magnoliopsida</taxon>
        <taxon>eudicotyledons</taxon>
        <taxon>Gunneridae</taxon>
        <taxon>Pentapetalae</taxon>
        <taxon>asterids</taxon>
        <taxon>lamiids</taxon>
        <taxon>Gentianales</taxon>
        <taxon>Rubiaceae</taxon>
        <taxon>Cinchonoideae</taxon>
        <taxon>Cinchoneae</taxon>
        <taxon>Cinchona</taxon>
    </lineage>
</organism>